<organism evidence="1 2">
    <name type="scientific">Hyaloperonospora arabidopsidis (strain Emoy2)</name>
    <name type="common">Downy mildew agent</name>
    <name type="synonym">Peronospora arabidopsidis</name>
    <dbReference type="NCBI Taxonomy" id="559515"/>
    <lineage>
        <taxon>Eukaryota</taxon>
        <taxon>Sar</taxon>
        <taxon>Stramenopiles</taxon>
        <taxon>Oomycota</taxon>
        <taxon>Peronosporomycetes</taxon>
        <taxon>Peronosporales</taxon>
        <taxon>Peronosporaceae</taxon>
        <taxon>Hyaloperonospora</taxon>
    </lineage>
</organism>
<dbReference type="Proteomes" id="UP000011713">
    <property type="component" value="Unassembled WGS sequence"/>
</dbReference>
<dbReference type="EMBL" id="JH598420">
    <property type="status" value="NOT_ANNOTATED_CDS"/>
    <property type="molecule type" value="Genomic_DNA"/>
</dbReference>
<name>M4BMF2_HYAAE</name>
<accession>M4BMF2</accession>
<reference evidence="1" key="2">
    <citation type="submission" date="2015-06" db="UniProtKB">
        <authorList>
            <consortium name="EnsemblProtists"/>
        </authorList>
    </citation>
    <scope>IDENTIFICATION</scope>
    <source>
        <strain evidence="1">Emoy2</strain>
    </source>
</reference>
<evidence type="ECO:0000313" key="2">
    <source>
        <dbReference type="Proteomes" id="UP000011713"/>
    </source>
</evidence>
<dbReference type="HOGENOM" id="CLU_2364150_0_0_1"/>
<protein>
    <submittedName>
        <fullName evidence="1">Uncharacterized protein</fullName>
    </submittedName>
</protein>
<dbReference type="EnsemblProtists" id="HpaT807589">
    <property type="protein sequence ID" value="HpaP807589"/>
    <property type="gene ID" value="HpaG807589"/>
</dbReference>
<evidence type="ECO:0000313" key="1">
    <source>
        <dbReference type="EnsemblProtists" id="HpaP807589"/>
    </source>
</evidence>
<sequence length="96" mass="10832">MPEVHGGSLLDPPLERWRLEWIALLVREIETANAVAEQEFCQATLNHPAGCQSRALDPHLGDQGDLICSQDDMRLAITWKSIPRMARTNLLTWISI</sequence>
<reference evidence="2" key="1">
    <citation type="journal article" date="2010" name="Science">
        <title>Signatures of adaptation to obligate biotrophy in the Hyaloperonospora arabidopsidis genome.</title>
        <authorList>
            <person name="Baxter L."/>
            <person name="Tripathy S."/>
            <person name="Ishaque N."/>
            <person name="Boot N."/>
            <person name="Cabral A."/>
            <person name="Kemen E."/>
            <person name="Thines M."/>
            <person name="Ah-Fong A."/>
            <person name="Anderson R."/>
            <person name="Badejoko W."/>
            <person name="Bittner-Eddy P."/>
            <person name="Boore J.L."/>
            <person name="Chibucos M.C."/>
            <person name="Coates M."/>
            <person name="Dehal P."/>
            <person name="Delehaunty K."/>
            <person name="Dong S."/>
            <person name="Downton P."/>
            <person name="Dumas B."/>
            <person name="Fabro G."/>
            <person name="Fronick C."/>
            <person name="Fuerstenberg S.I."/>
            <person name="Fulton L."/>
            <person name="Gaulin E."/>
            <person name="Govers F."/>
            <person name="Hughes L."/>
            <person name="Humphray S."/>
            <person name="Jiang R.H."/>
            <person name="Judelson H."/>
            <person name="Kamoun S."/>
            <person name="Kyung K."/>
            <person name="Meijer H."/>
            <person name="Minx P."/>
            <person name="Morris P."/>
            <person name="Nelson J."/>
            <person name="Phuntumart V."/>
            <person name="Qutob D."/>
            <person name="Rehmany A."/>
            <person name="Rougon-Cardoso A."/>
            <person name="Ryden P."/>
            <person name="Torto-Alalibo T."/>
            <person name="Studholme D."/>
            <person name="Wang Y."/>
            <person name="Win J."/>
            <person name="Wood J."/>
            <person name="Clifton S.W."/>
            <person name="Rogers J."/>
            <person name="Van den Ackerveken G."/>
            <person name="Jones J.D."/>
            <person name="McDowell J.M."/>
            <person name="Beynon J."/>
            <person name="Tyler B.M."/>
        </authorList>
    </citation>
    <scope>NUCLEOTIDE SEQUENCE [LARGE SCALE GENOMIC DNA]</scope>
    <source>
        <strain evidence="2">Emoy2</strain>
    </source>
</reference>
<keyword evidence="2" id="KW-1185">Reference proteome</keyword>
<dbReference type="AlphaFoldDB" id="M4BMF2"/>
<dbReference type="VEuPathDB" id="FungiDB:HpaG807589"/>
<dbReference type="InParanoid" id="M4BMF2"/>
<proteinExistence type="predicted"/>